<keyword evidence="3" id="KW-1185">Reference proteome</keyword>
<evidence type="ECO:0008006" key="4">
    <source>
        <dbReference type="Google" id="ProtNLM"/>
    </source>
</evidence>
<dbReference type="EMBL" id="LGUA01000469">
    <property type="protein sequence ID" value="OAX81470.1"/>
    <property type="molecule type" value="Genomic_DNA"/>
</dbReference>
<organism evidence="2 3">
    <name type="scientific">Emergomyces africanus</name>
    <dbReference type="NCBI Taxonomy" id="1955775"/>
    <lineage>
        <taxon>Eukaryota</taxon>
        <taxon>Fungi</taxon>
        <taxon>Dikarya</taxon>
        <taxon>Ascomycota</taxon>
        <taxon>Pezizomycotina</taxon>
        <taxon>Eurotiomycetes</taxon>
        <taxon>Eurotiomycetidae</taxon>
        <taxon>Onygenales</taxon>
        <taxon>Ajellomycetaceae</taxon>
        <taxon>Emergomyces</taxon>
    </lineage>
</organism>
<dbReference type="Pfam" id="PF04199">
    <property type="entry name" value="Cyclase"/>
    <property type="match status" value="1"/>
</dbReference>
<dbReference type="SUPFAM" id="SSF102198">
    <property type="entry name" value="Putative cyclase"/>
    <property type="match status" value="1"/>
</dbReference>
<protein>
    <recommendedName>
        <fullName evidence="4">Cyclase</fullName>
    </recommendedName>
</protein>
<dbReference type="AlphaFoldDB" id="A0A1B7NXG8"/>
<dbReference type="PANTHER" id="PTHR34861:SF8">
    <property type="entry name" value="CYCLASE"/>
    <property type="match status" value="1"/>
</dbReference>
<name>A0A1B7NXG8_9EURO</name>
<dbReference type="GO" id="GO:0019441">
    <property type="term" value="P:L-tryptophan catabolic process to kynurenine"/>
    <property type="evidence" value="ECO:0007669"/>
    <property type="project" value="InterPro"/>
</dbReference>
<gene>
    <name evidence="2" type="ORF">ACJ72_04187</name>
</gene>
<dbReference type="Proteomes" id="UP000091918">
    <property type="component" value="Unassembled WGS sequence"/>
</dbReference>
<comment type="similarity">
    <text evidence="1">Belongs to the Cyclase 1 superfamily.</text>
</comment>
<reference evidence="2 3" key="1">
    <citation type="submission" date="2015-07" db="EMBL/GenBank/DDBJ databases">
        <title>Emmonsia species relationships and genome sequence.</title>
        <authorList>
            <person name="Cuomo C.A."/>
            <person name="Schwartz I.S."/>
            <person name="Kenyon C."/>
            <person name="de Hoog G.S."/>
            <person name="Govender N.P."/>
            <person name="Botha A."/>
            <person name="Moreno L."/>
            <person name="de Vries M."/>
            <person name="Munoz J.F."/>
            <person name="Stielow J.B."/>
        </authorList>
    </citation>
    <scope>NUCLEOTIDE SEQUENCE [LARGE SCALE GENOMIC DNA]</scope>
    <source>
        <strain evidence="2 3">CBS 136260</strain>
    </source>
</reference>
<dbReference type="PANTHER" id="PTHR34861">
    <property type="match status" value="1"/>
</dbReference>
<evidence type="ECO:0000313" key="3">
    <source>
        <dbReference type="Proteomes" id="UP000091918"/>
    </source>
</evidence>
<sequence length="352" mass="39174">MAQTSPFDTPFDELPNPRQVWVGTPGSQEEGLGKLALLTPAVVADAATEIKTGKRVTLSWEMTKLELASLNRQPCQHHIISILDGVAFDDVYIMNPRALPEKSCMYLVVLRVAVELMPVVEQSSQWDGLRHFSQSVPAPLDGKAVERVFYGGTTASEILNRTNDRIGIQYWARQGITGRGVLIDYASYASKKGIKYSTFSTHQIRLSDILEIAADCNLTFKRGDILFIRIGVTYEWDNIMTADQKRAYSINQRPEHAGVEASTEMLRWLWDTGFSAVAGDAVSWEVYPPQSPDIFLHEYLLAGWGVPIGELFDLEVLSRTCQELGRWTFFLSSVPLNMPGGVSSPPNAIAIF</sequence>
<evidence type="ECO:0000313" key="2">
    <source>
        <dbReference type="EMBL" id="OAX81470.1"/>
    </source>
</evidence>
<dbReference type="STRING" id="1658172.A0A1B7NXG8"/>
<dbReference type="OrthoDB" id="5396at2759"/>
<proteinExistence type="inferred from homology"/>
<comment type="caution">
    <text evidence="2">The sequence shown here is derived from an EMBL/GenBank/DDBJ whole genome shotgun (WGS) entry which is preliminary data.</text>
</comment>
<dbReference type="Gene3D" id="3.50.30.50">
    <property type="entry name" value="Putative cyclase"/>
    <property type="match status" value="1"/>
</dbReference>
<dbReference type="InterPro" id="IPR037175">
    <property type="entry name" value="KFase_sf"/>
</dbReference>
<dbReference type="InterPro" id="IPR007325">
    <property type="entry name" value="KFase/CYL"/>
</dbReference>
<evidence type="ECO:0000256" key="1">
    <source>
        <dbReference type="ARBA" id="ARBA00007865"/>
    </source>
</evidence>
<accession>A0A1B7NXG8</accession>
<dbReference type="GO" id="GO:0004061">
    <property type="term" value="F:arylformamidase activity"/>
    <property type="evidence" value="ECO:0007669"/>
    <property type="project" value="InterPro"/>
</dbReference>